<dbReference type="PANTHER" id="PTHR11849:SF184">
    <property type="entry name" value="ETS DOMAIN-CONTAINING PROTEIN"/>
    <property type="match status" value="1"/>
</dbReference>
<sequence>MSDMYRRYALPFKTDGPQEAVMMTPILKSVIEHSKKNYDNEIPSKRRRRRKQDEFRYMELKITGDMKEMIDQRITGQTQQDKWKVFQETGIPPDPNTWSVEHTATWIRWLNDVCCLENTFSNVVTTLGIDGATICSMTEQEFSRKFYHHGDNADVTFRHLQFWKTVPPFQIEERPNITPIELKKMRKSRGKHRSKKADPPDCNLNDLNSTRVGSTQENFDMPGIKATESTISTQDEQLRPIDMSLSSRKKTDLKISPIKSDPVSQETAVNIIPTGIVNFYNSVPGTDTPAMNEDAPDLSTLLKRKRGRPPKQKPATNFEIKQKTHPILWKFLLEMLDNPDMVHCVQWVNREEGLFKFDSGQKEFIAVKWGERKGNTRMTYPKMARALRHYGKVGILMGNRRRLHYKFSPTYMKKIPT</sequence>
<evidence type="ECO:0000256" key="1">
    <source>
        <dbReference type="ARBA" id="ARBA00005562"/>
    </source>
</evidence>
<dbReference type="Proteomes" id="UP000694865">
    <property type="component" value="Unplaced"/>
</dbReference>
<evidence type="ECO:0000256" key="4">
    <source>
        <dbReference type="SAM" id="MobiDB-lite"/>
    </source>
</evidence>
<evidence type="ECO:0000313" key="8">
    <source>
        <dbReference type="RefSeq" id="XP_006823952.1"/>
    </source>
</evidence>
<proteinExistence type="inferred from homology"/>
<dbReference type="PROSITE" id="PS50061">
    <property type="entry name" value="ETS_DOMAIN_3"/>
    <property type="match status" value="1"/>
</dbReference>
<keyword evidence="2 3" id="KW-0238">DNA-binding</keyword>
<dbReference type="InterPro" id="IPR046328">
    <property type="entry name" value="ETS_fam"/>
</dbReference>
<dbReference type="SMART" id="SM00413">
    <property type="entry name" value="ETS"/>
    <property type="match status" value="1"/>
</dbReference>
<dbReference type="SUPFAM" id="SSF46785">
    <property type="entry name" value="Winged helix' DNA-binding domain"/>
    <property type="match status" value="1"/>
</dbReference>
<dbReference type="InterPro" id="IPR003118">
    <property type="entry name" value="Pointed_dom"/>
</dbReference>
<comment type="subcellular location">
    <subcellularLocation>
        <location evidence="3">Nucleus</location>
    </subcellularLocation>
</comment>
<dbReference type="Gene3D" id="1.10.150.50">
    <property type="entry name" value="Transcription Factor, Ets-1"/>
    <property type="match status" value="1"/>
</dbReference>
<dbReference type="InterPro" id="IPR036388">
    <property type="entry name" value="WH-like_DNA-bd_sf"/>
</dbReference>
<feature type="domain" description="ETS" evidence="5">
    <location>
        <begin position="326"/>
        <end position="408"/>
    </location>
</feature>
<keyword evidence="7" id="KW-1185">Reference proteome</keyword>
<name>A0ABM0MVB1_SACKO</name>
<dbReference type="SUPFAM" id="SSF47769">
    <property type="entry name" value="SAM/Pointed domain"/>
    <property type="match status" value="1"/>
</dbReference>
<dbReference type="Gene3D" id="1.10.10.10">
    <property type="entry name" value="Winged helix-like DNA-binding domain superfamily/Winged helix DNA-binding domain"/>
    <property type="match status" value="1"/>
</dbReference>
<evidence type="ECO:0000259" key="6">
    <source>
        <dbReference type="PROSITE" id="PS51433"/>
    </source>
</evidence>
<organism evidence="7 8">
    <name type="scientific">Saccoglossus kowalevskii</name>
    <name type="common">Acorn worm</name>
    <dbReference type="NCBI Taxonomy" id="10224"/>
    <lineage>
        <taxon>Eukaryota</taxon>
        <taxon>Metazoa</taxon>
        <taxon>Hemichordata</taxon>
        <taxon>Enteropneusta</taxon>
        <taxon>Harrimaniidae</taxon>
        <taxon>Saccoglossus</taxon>
    </lineage>
</organism>
<dbReference type="Pfam" id="PF02198">
    <property type="entry name" value="SAM_PNT"/>
    <property type="match status" value="1"/>
</dbReference>
<gene>
    <name evidence="8" type="primary">LOC102808780</name>
</gene>
<dbReference type="InterPro" id="IPR013761">
    <property type="entry name" value="SAM/pointed_sf"/>
</dbReference>
<feature type="domain" description="PNT" evidence="6">
    <location>
        <begin position="77"/>
        <end position="167"/>
    </location>
</feature>
<keyword evidence="3" id="KW-0539">Nucleus</keyword>
<evidence type="ECO:0000256" key="2">
    <source>
        <dbReference type="ARBA" id="ARBA00023125"/>
    </source>
</evidence>
<dbReference type="RefSeq" id="XP_006823952.1">
    <property type="nucleotide sequence ID" value="XM_006823889.1"/>
</dbReference>
<reference evidence="8" key="1">
    <citation type="submission" date="2025-08" db="UniProtKB">
        <authorList>
            <consortium name="RefSeq"/>
        </authorList>
    </citation>
    <scope>IDENTIFICATION</scope>
    <source>
        <tissue evidence="8">Testes</tissue>
    </source>
</reference>
<comment type="similarity">
    <text evidence="1 3">Belongs to the ETS family.</text>
</comment>
<feature type="region of interest" description="Disordered" evidence="4">
    <location>
        <begin position="184"/>
        <end position="220"/>
    </location>
</feature>
<feature type="compositionally biased region" description="Polar residues" evidence="4">
    <location>
        <begin position="205"/>
        <end position="218"/>
    </location>
</feature>
<evidence type="ECO:0000259" key="5">
    <source>
        <dbReference type="PROSITE" id="PS50061"/>
    </source>
</evidence>
<dbReference type="SMART" id="SM00251">
    <property type="entry name" value="SAM_PNT"/>
    <property type="match status" value="1"/>
</dbReference>
<dbReference type="PANTHER" id="PTHR11849">
    <property type="entry name" value="ETS"/>
    <property type="match status" value="1"/>
</dbReference>
<dbReference type="InterPro" id="IPR036390">
    <property type="entry name" value="WH_DNA-bd_sf"/>
</dbReference>
<dbReference type="PRINTS" id="PR00454">
    <property type="entry name" value="ETSDOMAIN"/>
</dbReference>
<dbReference type="PROSITE" id="PS51433">
    <property type="entry name" value="PNT"/>
    <property type="match status" value="1"/>
</dbReference>
<evidence type="ECO:0000256" key="3">
    <source>
        <dbReference type="RuleBase" id="RU004019"/>
    </source>
</evidence>
<accession>A0ABM0MVB1</accession>
<evidence type="ECO:0000313" key="7">
    <source>
        <dbReference type="Proteomes" id="UP000694865"/>
    </source>
</evidence>
<dbReference type="InterPro" id="IPR000418">
    <property type="entry name" value="Ets_dom"/>
</dbReference>
<protein>
    <submittedName>
        <fullName evidence="8">Uncharacterized protein LOC102808780</fullName>
    </submittedName>
</protein>
<feature type="compositionally biased region" description="Basic residues" evidence="4">
    <location>
        <begin position="184"/>
        <end position="195"/>
    </location>
</feature>
<dbReference type="Pfam" id="PF00178">
    <property type="entry name" value="Ets"/>
    <property type="match status" value="1"/>
</dbReference>
<dbReference type="GeneID" id="102808780"/>